<dbReference type="InterPro" id="IPR011598">
    <property type="entry name" value="bHLH_dom"/>
</dbReference>
<feature type="compositionally biased region" description="Basic and acidic residues" evidence="6">
    <location>
        <begin position="45"/>
        <end position="54"/>
    </location>
</feature>
<keyword evidence="3" id="KW-0805">Transcription regulation</keyword>
<evidence type="ECO:0000256" key="5">
    <source>
        <dbReference type="ARBA" id="ARBA00023242"/>
    </source>
</evidence>
<dbReference type="AlphaFoldDB" id="A0AAV9A412"/>
<comment type="subcellular location">
    <subcellularLocation>
        <location evidence="1">Nucleus</location>
    </subcellularLocation>
</comment>
<comment type="similarity">
    <text evidence="2">Belongs to the bHLH protein family.</text>
</comment>
<dbReference type="SUPFAM" id="SSF47459">
    <property type="entry name" value="HLH, helix-loop-helix DNA-binding domain"/>
    <property type="match status" value="1"/>
</dbReference>
<dbReference type="EMBL" id="JAUJYN010000013">
    <property type="protein sequence ID" value="KAK1258901.1"/>
    <property type="molecule type" value="Genomic_DNA"/>
</dbReference>
<accession>A0AAV9A412</accession>
<dbReference type="InterPro" id="IPR036638">
    <property type="entry name" value="HLH_DNA-bd_sf"/>
</dbReference>
<reference evidence="8" key="2">
    <citation type="submission" date="2023-06" db="EMBL/GenBank/DDBJ databases">
        <authorList>
            <person name="Ma L."/>
            <person name="Liu K.-W."/>
            <person name="Li Z."/>
            <person name="Hsiao Y.-Y."/>
            <person name="Qi Y."/>
            <person name="Fu T."/>
            <person name="Tang G."/>
            <person name="Zhang D."/>
            <person name="Sun W.-H."/>
            <person name="Liu D.-K."/>
            <person name="Li Y."/>
            <person name="Chen G.-Z."/>
            <person name="Liu X.-D."/>
            <person name="Liao X.-Y."/>
            <person name="Jiang Y.-T."/>
            <person name="Yu X."/>
            <person name="Hao Y."/>
            <person name="Huang J."/>
            <person name="Zhao X.-W."/>
            <person name="Ke S."/>
            <person name="Chen Y.-Y."/>
            <person name="Wu W.-L."/>
            <person name="Hsu J.-L."/>
            <person name="Lin Y.-F."/>
            <person name="Huang M.-D."/>
            <person name="Li C.-Y."/>
            <person name="Huang L."/>
            <person name="Wang Z.-W."/>
            <person name="Zhao X."/>
            <person name="Zhong W.-Y."/>
            <person name="Peng D.-H."/>
            <person name="Ahmad S."/>
            <person name="Lan S."/>
            <person name="Zhang J.-S."/>
            <person name="Tsai W.-C."/>
            <person name="Van De Peer Y."/>
            <person name="Liu Z.-J."/>
        </authorList>
    </citation>
    <scope>NUCLEOTIDE SEQUENCE</scope>
    <source>
        <strain evidence="8">SCP</strain>
        <tissue evidence="8">Leaves</tissue>
    </source>
</reference>
<keyword evidence="4" id="KW-0804">Transcription</keyword>
<evidence type="ECO:0000259" key="7">
    <source>
        <dbReference type="PROSITE" id="PS50888"/>
    </source>
</evidence>
<dbReference type="GO" id="GO:0006355">
    <property type="term" value="P:regulation of DNA-templated transcription"/>
    <property type="evidence" value="ECO:0007669"/>
    <property type="project" value="InterPro"/>
</dbReference>
<name>A0AAV9A412_ACOGR</name>
<evidence type="ECO:0000313" key="9">
    <source>
        <dbReference type="Proteomes" id="UP001179952"/>
    </source>
</evidence>
<feature type="region of interest" description="Disordered" evidence="6">
    <location>
        <begin position="1"/>
        <end position="70"/>
    </location>
</feature>
<dbReference type="Pfam" id="PF26576">
    <property type="entry name" value="IBH1_N"/>
    <property type="match status" value="1"/>
</dbReference>
<dbReference type="PANTHER" id="PTHR33124:SF51">
    <property type="entry name" value="BHLH DOMAIN-CONTAINING PROTEIN"/>
    <property type="match status" value="1"/>
</dbReference>
<organism evidence="8 9">
    <name type="scientific">Acorus gramineus</name>
    <name type="common">Dwarf sweet flag</name>
    <dbReference type="NCBI Taxonomy" id="55184"/>
    <lineage>
        <taxon>Eukaryota</taxon>
        <taxon>Viridiplantae</taxon>
        <taxon>Streptophyta</taxon>
        <taxon>Embryophyta</taxon>
        <taxon>Tracheophyta</taxon>
        <taxon>Spermatophyta</taxon>
        <taxon>Magnoliopsida</taxon>
        <taxon>Liliopsida</taxon>
        <taxon>Acoraceae</taxon>
        <taxon>Acorus</taxon>
    </lineage>
</organism>
<evidence type="ECO:0000256" key="1">
    <source>
        <dbReference type="ARBA" id="ARBA00004123"/>
    </source>
</evidence>
<evidence type="ECO:0000256" key="6">
    <source>
        <dbReference type="SAM" id="MobiDB-lite"/>
    </source>
</evidence>
<dbReference type="GO" id="GO:0046983">
    <property type="term" value="F:protein dimerization activity"/>
    <property type="evidence" value="ECO:0007669"/>
    <property type="project" value="InterPro"/>
</dbReference>
<dbReference type="PROSITE" id="PS50888">
    <property type="entry name" value="BHLH"/>
    <property type="match status" value="1"/>
</dbReference>
<evidence type="ECO:0000256" key="3">
    <source>
        <dbReference type="ARBA" id="ARBA00023015"/>
    </source>
</evidence>
<proteinExistence type="inferred from homology"/>
<evidence type="ECO:0000256" key="4">
    <source>
        <dbReference type="ARBA" id="ARBA00023163"/>
    </source>
</evidence>
<dbReference type="InterPro" id="IPR044549">
    <property type="entry name" value="bHLH_AtIBH1-like"/>
</dbReference>
<keyword evidence="5" id="KW-0539">Nucleus</keyword>
<dbReference type="GO" id="GO:0000976">
    <property type="term" value="F:transcription cis-regulatory region binding"/>
    <property type="evidence" value="ECO:0007669"/>
    <property type="project" value="UniProtKB-ARBA"/>
</dbReference>
<comment type="caution">
    <text evidence="8">The sequence shown here is derived from an EMBL/GenBank/DDBJ whole genome shotgun (WGS) entry which is preliminary data.</text>
</comment>
<dbReference type="PANTHER" id="PTHR33124">
    <property type="entry name" value="TRANSCRIPTION FACTOR IBH1-LIKE 1"/>
    <property type="match status" value="1"/>
</dbReference>
<dbReference type="InterPro" id="IPR044660">
    <property type="entry name" value="IBH1-like"/>
</dbReference>
<reference evidence="8" key="1">
    <citation type="journal article" date="2023" name="Nat. Commun.">
        <title>Diploid and tetraploid genomes of Acorus and the evolution of monocots.</title>
        <authorList>
            <person name="Ma L."/>
            <person name="Liu K.W."/>
            <person name="Li Z."/>
            <person name="Hsiao Y.Y."/>
            <person name="Qi Y."/>
            <person name="Fu T."/>
            <person name="Tang G.D."/>
            <person name="Zhang D."/>
            <person name="Sun W.H."/>
            <person name="Liu D.K."/>
            <person name="Li Y."/>
            <person name="Chen G.Z."/>
            <person name="Liu X.D."/>
            <person name="Liao X.Y."/>
            <person name="Jiang Y.T."/>
            <person name="Yu X."/>
            <person name="Hao Y."/>
            <person name="Huang J."/>
            <person name="Zhao X.W."/>
            <person name="Ke S."/>
            <person name="Chen Y.Y."/>
            <person name="Wu W.L."/>
            <person name="Hsu J.L."/>
            <person name="Lin Y.F."/>
            <person name="Huang M.D."/>
            <person name="Li C.Y."/>
            <person name="Huang L."/>
            <person name="Wang Z.W."/>
            <person name="Zhao X."/>
            <person name="Zhong W.Y."/>
            <person name="Peng D.H."/>
            <person name="Ahmad S."/>
            <person name="Lan S."/>
            <person name="Zhang J.S."/>
            <person name="Tsai W.C."/>
            <person name="Van de Peer Y."/>
            <person name="Liu Z.J."/>
        </authorList>
    </citation>
    <scope>NUCLEOTIDE SEQUENCE</scope>
    <source>
        <strain evidence="8">SCP</strain>
    </source>
</reference>
<gene>
    <name evidence="8" type="ORF">QJS04_geneDACA020234</name>
</gene>
<dbReference type="Proteomes" id="UP001179952">
    <property type="component" value="Unassembled WGS sequence"/>
</dbReference>
<sequence>MPIEVHLRNPSASATAAVALKRKSPPPPPENRWKTGTQQRIYGRRLLEAIRSARGEGSSSPATNPTPPAKIREAADSALALTDRGRSRWSRAILSRRWRRRRLIVKAAGAGRKKIRRRRRPQAKKGEAAKAIGGEKVRERLRVLSRLVPGCRRVSTPSLLEETADYVAALEMQVRAMRLLADALSAASANGE</sequence>
<dbReference type="CDD" id="cd11444">
    <property type="entry name" value="bHLH_AtIBH1_like"/>
    <property type="match status" value="1"/>
</dbReference>
<evidence type="ECO:0000256" key="2">
    <source>
        <dbReference type="ARBA" id="ARBA00005510"/>
    </source>
</evidence>
<protein>
    <submittedName>
        <fullName evidence="8">Transcription factor</fullName>
    </submittedName>
</protein>
<evidence type="ECO:0000313" key="8">
    <source>
        <dbReference type="EMBL" id="KAK1258901.1"/>
    </source>
</evidence>
<dbReference type="InterPro" id="IPR059002">
    <property type="entry name" value="IBH1_N"/>
</dbReference>
<keyword evidence="9" id="KW-1185">Reference proteome</keyword>
<dbReference type="GO" id="GO:0005634">
    <property type="term" value="C:nucleus"/>
    <property type="evidence" value="ECO:0007669"/>
    <property type="project" value="UniProtKB-SubCell"/>
</dbReference>
<feature type="domain" description="BHLH" evidence="7">
    <location>
        <begin position="121"/>
        <end position="170"/>
    </location>
</feature>